<proteinExistence type="predicted"/>
<keyword evidence="3" id="KW-0808">Transferase</keyword>
<keyword evidence="9" id="KW-0460">Magnesium</keyword>
<keyword evidence="9" id="KW-0479">Metal-binding</keyword>
<comment type="catalytic activity">
    <reaction evidence="8">
        <text>RNA(n) + a ribonucleoside 5'-triphosphate = RNA(n+1) + diphosphate</text>
        <dbReference type="Rhea" id="RHEA:21248"/>
        <dbReference type="Rhea" id="RHEA-COMP:14527"/>
        <dbReference type="Rhea" id="RHEA-COMP:17342"/>
        <dbReference type="ChEBI" id="CHEBI:33019"/>
        <dbReference type="ChEBI" id="CHEBI:61557"/>
        <dbReference type="ChEBI" id="CHEBI:140395"/>
        <dbReference type="EC" id="2.7.7.48"/>
    </reaction>
</comment>
<dbReference type="Pfam" id="PF03431">
    <property type="entry name" value="RNA_replicase_B"/>
    <property type="match status" value="1"/>
</dbReference>
<dbReference type="SUPFAM" id="SSF56672">
    <property type="entry name" value="DNA/RNA polymerases"/>
    <property type="match status" value="1"/>
</dbReference>
<dbReference type="InterPro" id="IPR007096">
    <property type="entry name" value="RNA-dir_Rpol_cat_phage"/>
</dbReference>
<dbReference type="PROSITE" id="PS50522">
    <property type="entry name" value="RDRP_PHAGE"/>
    <property type="match status" value="1"/>
</dbReference>
<evidence type="ECO:0000256" key="6">
    <source>
        <dbReference type="ARBA" id="ARBA00022953"/>
    </source>
</evidence>
<comment type="cofactor">
    <cofactor evidence="9">
        <name>Mg(2+)</name>
        <dbReference type="ChEBI" id="CHEBI:18420"/>
    </cofactor>
    <text evidence="9">Binds 2 Mg(2+) per subunit.</text>
</comment>
<keyword evidence="2 11" id="KW-0696">RNA-directed RNA polymerase</keyword>
<gene>
    <name evidence="11" type="ORF">H4RhizoLitter20309_000001</name>
</gene>
<protein>
    <recommendedName>
        <fullName evidence="1">RNA-directed RNA polymerase</fullName>
        <ecNumber evidence="1">2.7.7.48</ecNumber>
    </recommendedName>
    <alternativeName>
        <fullName evidence="7">RNA replicase beta chain</fullName>
    </alternativeName>
</protein>
<dbReference type="EC" id="2.7.7.48" evidence="1"/>
<feature type="binding site" evidence="9">
    <location>
        <position position="340"/>
    </location>
    <ligand>
        <name>Mg(2+)</name>
        <dbReference type="ChEBI" id="CHEBI:18420"/>
        <label>2</label>
    </ligand>
</feature>
<evidence type="ECO:0000256" key="2">
    <source>
        <dbReference type="ARBA" id="ARBA00022484"/>
    </source>
</evidence>
<evidence type="ECO:0000256" key="7">
    <source>
        <dbReference type="ARBA" id="ARBA00030248"/>
    </source>
</evidence>
<evidence type="ECO:0000256" key="4">
    <source>
        <dbReference type="ARBA" id="ARBA00022695"/>
    </source>
</evidence>
<keyword evidence="6" id="KW-0693">Viral RNA replication</keyword>
<reference evidence="11" key="1">
    <citation type="submission" date="2019-05" db="EMBL/GenBank/DDBJ databases">
        <title>Metatranscriptomic reconstruction reveals RNA viruses with the potential to shape carbon cycling in soil.</title>
        <authorList>
            <person name="Starr E.P."/>
            <person name="Nuccio E."/>
            <person name="Pett-Ridge J."/>
            <person name="Banfield J.F."/>
            <person name="Firestone M.K."/>
        </authorList>
    </citation>
    <scope>NUCLEOTIDE SEQUENCE</scope>
    <source>
        <strain evidence="11">H4_Rhizo_Litter_20_scaffold_309</strain>
    </source>
</reference>
<dbReference type="GO" id="GO:0003968">
    <property type="term" value="F:RNA-directed RNA polymerase activity"/>
    <property type="evidence" value="ECO:0007669"/>
    <property type="project" value="UniProtKB-KW"/>
</dbReference>
<evidence type="ECO:0000256" key="8">
    <source>
        <dbReference type="ARBA" id="ARBA00048744"/>
    </source>
</evidence>
<evidence type="ECO:0000256" key="1">
    <source>
        <dbReference type="ARBA" id="ARBA00012494"/>
    </source>
</evidence>
<dbReference type="EMBL" id="MN033544">
    <property type="protein sequence ID" value="QDH87678.1"/>
    <property type="molecule type" value="Genomic_RNA"/>
</dbReference>
<dbReference type="GO" id="GO:0039694">
    <property type="term" value="P:viral RNA genome replication"/>
    <property type="evidence" value="ECO:0007669"/>
    <property type="project" value="InterPro"/>
</dbReference>
<evidence type="ECO:0000313" key="11">
    <source>
        <dbReference type="EMBL" id="QDH87678.1"/>
    </source>
</evidence>
<accession>A0A514D220</accession>
<feature type="domain" description="RdRp catalytic" evidence="10">
    <location>
        <begin position="325"/>
        <end position="463"/>
    </location>
</feature>
<name>A0A514D220_9VIRU</name>
<feature type="binding site" evidence="9">
    <location>
        <position position="432"/>
    </location>
    <ligand>
        <name>Mg(2+)</name>
        <dbReference type="ChEBI" id="CHEBI:18420"/>
        <label>2</label>
    </ligand>
</feature>
<evidence type="ECO:0000259" key="10">
    <source>
        <dbReference type="PROSITE" id="PS50522"/>
    </source>
</evidence>
<sequence>MFFDVNHMDNRKSDKVIYLEIVSAMYRDIAECYNVTSRVQRIELGVIRDRFCKEGISFLTKTLPKFSKAVDTALGTGTRLSVQGFALDGAIPRFLGWLLLRVFDTAGYELDQPDPIAFAHFRQLTQVMYKLEMPYDQKTEESVIQSFVETDEELATYSVPPKPNFTLDIKRDRIRDDSSSLNEWIKQARNFVTRVVSAIDPYCIQPQHGPGVVSTGEDVFEKTKFSRIYPKLEQVYPFSEWMCYNLSHVAESITDEGLNTINGGEATAKVVLVPKDSRGPRLISCEPLEIQWMQQGLRAVFYSAIENHPLTKGFVNFTDQTVNRALALEASKDGQWVTLDMKDASDRVSCELVRHLFADHPKLLEALLATRSSQTKLPNGQIVSLNKFAPMGSALCFPIEALCFWALSVSALILDGRERRKAQTSVYVYGDDIIVRKQDYTVLLQWLPKVGLKFNDRKCCVARFFRESCGCDAYVGIDVTPTRLKTTWSRRRSDPKSLESYVAFYNAMYGKGNYRTAEYVRELVESTYGVIPRTNHYDIAPNGAYRSLAGAPMFVCHEPAIRINKNLRIHYRYNSRLQRIEVSCLSSQPVKRKTKHDGYAEMLRRRTVVASRSINDGGMSSPHGGEYALVRRNRLKRTWSEAL</sequence>
<dbReference type="GO" id="GO:0046872">
    <property type="term" value="F:metal ion binding"/>
    <property type="evidence" value="ECO:0007669"/>
    <property type="project" value="UniProtKB-KW"/>
</dbReference>
<evidence type="ECO:0000256" key="3">
    <source>
        <dbReference type="ARBA" id="ARBA00022679"/>
    </source>
</evidence>
<evidence type="ECO:0000256" key="5">
    <source>
        <dbReference type="ARBA" id="ARBA00022741"/>
    </source>
</evidence>
<dbReference type="InterPro" id="IPR005093">
    <property type="entry name" value="RNArep_beta"/>
</dbReference>
<feature type="binding site" evidence="9">
    <location>
        <position position="431"/>
    </location>
    <ligand>
        <name>Mg(2+)</name>
        <dbReference type="ChEBI" id="CHEBI:18420"/>
        <label>2</label>
    </ligand>
</feature>
<keyword evidence="4" id="KW-0548">Nucleotidyltransferase</keyword>
<keyword evidence="5" id="KW-0547">Nucleotide-binding</keyword>
<dbReference type="GO" id="GO:0000166">
    <property type="term" value="F:nucleotide binding"/>
    <property type="evidence" value="ECO:0007669"/>
    <property type="project" value="UniProtKB-KW"/>
</dbReference>
<organism evidence="11">
    <name type="scientific">Leviviridae sp</name>
    <dbReference type="NCBI Taxonomy" id="2027243"/>
    <lineage>
        <taxon>Viruses</taxon>
        <taxon>Riboviria</taxon>
        <taxon>Orthornavirae</taxon>
        <taxon>Lenarviricota</taxon>
        <taxon>Leviviricetes</taxon>
        <taxon>Norzivirales</taxon>
        <taxon>Fiersviridae</taxon>
    </lineage>
</organism>
<evidence type="ECO:0000256" key="9">
    <source>
        <dbReference type="PIRSR" id="PIRSR605093-1"/>
    </source>
</evidence>
<dbReference type="InterPro" id="IPR043502">
    <property type="entry name" value="DNA/RNA_pol_sf"/>
</dbReference>